<keyword evidence="3" id="KW-1185">Reference proteome</keyword>
<evidence type="ECO:0000313" key="2">
    <source>
        <dbReference type="EMBL" id="CAK4034109.1"/>
    </source>
</evidence>
<feature type="compositionally biased region" description="Pro residues" evidence="1">
    <location>
        <begin position="20"/>
        <end position="30"/>
    </location>
</feature>
<dbReference type="Proteomes" id="UP001296104">
    <property type="component" value="Unassembled WGS sequence"/>
</dbReference>
<evidence type="ECO:0000256" key="1">
    <source>
        <dbReference type="SAM" id="MobiDB-lite"/>
    </source>
</evidence>
<feature type="region of interest" description="Disordered" evidence="1">
    <location>
        <begin position="763"/>
        <end position="803"/>
    </location>
</feature>
<feature type="compositionally biased region" description="Low complexity" evidence="1">
    <location>
        <begin position="59"/>
        <end position="70"/>
    </location>
</feature>
<feature type="compositionally biased region" description="Low complexity" evidence="1">
    <location>
        <begin position="467"/>
        <end position="486"/>
    </location>
</feature>
<feature type="compositionally biased region" description="Basic and acidic residues" evidence="1">
    <location>
        <begin position="513"/>
        <end position="531"/>
    </location>
</feature>
<feature type="compositionally biased region" description="Polar residues" evidence="1">
    <location>
        <begin position="216"/>
        <end position="227"/>
    </location>
</feature>
<dbReference type="AlphaFoldDB" id="A0AAI8Z7T9"/>
<evidence type="ECO:0000313" key="3">
    <source>
        <dbReference type="Proteomes" id="UP001296104"/>
    </source>
</evidence>
<feature type="compositionally biased region" description="Low complexity" evidence="1">
    <location>
        <begin position="645"/>
        <end position="659"/>
    </location>
</feature>
<name>A0AAI8Z7T9_9PEZI</name>
<dbReference type="EMBL" id="CAVMBE010000104">
    <property type="protein sequence ID" value="CAK4034109.1"/>
    <property type="molecule type" value="Genomic_DNA"/>
</dbReference>
<protein>
    <submittedName>
        <fullName evidence="2">Uncharacterized protein</fullName>
    </submittedName>
</protein>
<feature type="region of interest" description="Disordered" evidence="1">
    <location>
        <begin position="693"/>
        <end position="736"/>
    </location>
</feature>
<feature type="compositionally biased region" description="Low complexity" evidence="1">
    <location>
        <begin position="115"/>
        <end position="128"/>
    </location>
</feature>
<accession>A0AAI8Z7T9</accession>
<sequence>MFVEDRPLSTFRPTSGWLLPSPPSPPPPQPQAGAAARKRPPISSSNQEPRSQRLPLNKSSESSSSLSGLERPVPSFQSFIQKTPSVELYKPLPPTPPPPRKRSEGSLGGVDRRASSVYSRTSSQSGRSSSRDQLYEGENDYAMVFRPVSYSTGSSGSLNNKKEDSEEQEEEEEQEEQEERPAAADLLDPRAFSPLLASPSPIRSAPVPTNPPPLEAQTSAWSISAPTAETPVRSRVPTVSLEQAQRSLRAPGAVHLLPEELRAQRLGSSQGSLRMQSMEIFNAGAKAPASPNLPKLLDVPEQGDRGASGTADFAKKKKKKKKVNPAYGNAFHVGEGPVREMTPCAQNESDTDEPRGRTMQRRSQEVEAYQLSAERYTPIVNSTSIVVTDYSPASSSGPYRQASSPSPAGYSTDDSVTTHLKMVPQPLFQGKQPPLHARTMSAATTRGSETGSSVSPFSVQHQRVRSNESTTSSRRSSSGFGLRLSVEPPTDTTGRSSNHSSTGVIPISPPTDHCAETFKRLKPPKIDEGSRGKSSTSKRREKSQSHFYPHIMARNGSKPKKGKGSNASANPPPLPTSGKPLLPAEVVAQVLKTPPESSPQSPLVSHPISPTITTGSSSRGSSVKAARKHGGLLVRIANRARRRSSQQQRDSSPPRTSPDSRPRLFPSPSSKSKMPLTSYLGWSDVSKRDFDEAHSAAASNHEIRPTHITAPAKPLETGKGEQEPESPSAATTGRRPSLFVSVLDGWRESKAQKRREDLKKMIRVVAPTDKGMGKEEEKVTTSGSAGSDSPGLLGRRFSSYGWM</sequence>
<feature type="region of interest" description="Disordered" evidence="1">
    <location>
        <begin position="285"/>
        <end position="365"/>
    </location>
</feature>
<feature type="region of interest" description="Disordered" evidence="1">
    <location>
        <begin position="389"/>
        <end position="677"/>
    </location>
</feature>
<proteinExistence type="predicted"/>
<feature type="compositionally biased region" description="Acidic residues" evidence="1">
    <location>
        <begin position="165"/>
        <end position="178"/>
    </location>
</feature>
<comment type="caution">
    <text evidence="2">The sequence shown here is derived from an EMBL/GenBank/DDBJ whole genome shotgun (WGS) entry which is preliminary data.</text>
</comment>
<reference evidence="2" key="1">
    <citation type="submission" date="2023-11" db="EMBL/GenBank/DDBJ databases">
        <authorList>
            <person name="Alioto T."/>
            <person name="Alioto T."/>
            <person name="Gomez Garrido J."/>
        </authorList>
    </citation>
    <scope>NUCLEOTIDE SEQUENCE</scope>
</reference>
<organism evidence="2 3">
    <name type="scientific">Lecanosticta acicola</name>
    <dbReference type="NCBI Taxonomy" id="111012"/>
    <lineage>
        <taxon>Eukaryota</taxon>
        <taxon>Fungi</taxon>
        <taxon>Dikarya</taxon>
        <taxon>Ascomycota</taxon>
        <taxon>Pezizomycotina</taxon>
        <taxon>Dothideomycetes</taxon>
        <taxon>Dothideomycetidae</taxon>
        <taxon>Mycosphaerellales</taxon>
        <taxon>Mycosphaerellaceae</taxon>
        <taxon>Lecanosticta</taxon>
    </lineage>
</organism>
<feature type="region of interest" description="Disordered" evidence="1">
    <location>
        <begin position="1"/>
        <end position="240"/>
    </location>
</feature>
<feature type="compositionally biased region" description="Polar residues" evidence="1">
    <location>
        <begin position="490"/>
        <end position="503"/>
    </location>
</feature>
<feature type="compositionally biased region" description="Polar residues" evidence="1">
    <location>
        <begin position="75"/>
        <end position="84"/>
    </location>
</feature>
<gene>
    <name evidence="2" type="ORF">LECACI_7A009267</name>
</gene>
<feature type="compositionally biased region" description="Polar residues" evidence="1">
    <location>
        <begin position="149"/>
        <end position="159"/>
    </location>
</feature>
<feature type="compositionally biased region" description="Polar residues" evidence="1">
    <location>
        <begin position="389"/>
        <end position="406"/>
    </location>
</feature>
<feature type="compositionally biased region" description="Polar residues" evidence="1">
    <location>
        <begin position="441"/>
        <end position="461"/>
    </location>
</feature>
<feature type="compositionally biased region" description="Low complexity" evidence="1">
    <location>
        <begin position="605"/>
        <end position="622"/>
    </location>
</feature>